<dbReference type="Gene3D" id="3.60.10.10">
    <property type="entry name" value="Endonuclease/exonuclease/phosphatase"/>
    <property type="match status" value="1"/>
</dbReference>
<feature type="region of interest" description="Disordered" evidence="12">
    <location>
        <begin position="159"/>
        <end position="179"/>
    </location>
</feature>
<evidence type="ECO:0000313" key="15">
    <source>
        <dbReference type="Proteomes" id="UP000001646"/>
    </source>
</evidence>
<dbReference type="GO" id="GO:0008081">
    <property type="term" value="F:phosphoric diester hydrolase activity"/>
    <property type="evidence" value="ECO:0000318"/>
    <property type="project" value="GO_Central"/>
</dbReference>
<dbReference type="InterPro" id="IPR036691">
    <property type="entry name" value="Endo/exonu/phosph_ase_sf"/>
</dbReference>
<reference evidence="14" key="2">
    <citation type="submission" date="2025-08" db="UniProtKB">
        <authorList>
            <consortium name="Ensembl"/>
        </authorList>
    </citation>
    <scope>IDENTIFICATION</scope>
</reference>
<dbReference type="EC" id="3.1.11.2" evidence="3"/>
<feature type="domain" description="Endonuclease/exonuclease/phosphatase" evidence="13">
    <location>
        <begin position="24"/>
        <end position="245"/>
    </location>
</feature>
<dbReference type="Pfam" id="PF03372">
    <property type="entry name" value="Exo_endo_phos"/>
    <property type="match status" value="1"/>
</dbReference>
<protein>
    <recommendedName>
        <fullName evidence="3">exodeoxyribonuclease III</fullName>
        <ecNumber evidence="3">3.1.11.2</ecNumber>
    </recommendedName>
</protein>
<dbReference type="GO" id="GO:0008311">
    <property type="term" value="F:double-stranded DNA 3'-5' DNA exonuclease activity"/>
    <property type="evidence" value="ECO:0000318"/>
    <property type="project" value="GO_Central"/>
</dbReference>
<dbReference type="GO" id="GO:0046872">
    <property type="term" value="F:metal ion binding"/>
    <property type="evidence" value="ECO:0007669"/>
    <property type="project" value="UniProtKB-KW"/>
</dbReference>
<dbReference type="GO" id="GO:0006284">
    <property type="term" value="P:base-excision repair"/>
    <property type="evidence" value="ECO:0000318"/>
    <property type="project" value="GO_Central"/>
</dbReference>
<comment type="cofactor">
    <cofactor evidence="10">
        <name>Mg(2+)</name>
        <dbReference type="ChEBI" id="CHEBI:18420"/>
    </cofactor>
    <cofactor evidence="10">
        <name>Mn(2+)</name>
        <dbReference type="ChEBI" id="CHEBI:29035"/>
    </cofactor>
    <text evidence="10">Probably binds two magnesium or manganese ions per subunit.</text>
</comment>
<dbReference type="GO" id="GO:0005634">
    <property type="term" value="C:nucleus"/>
    <property type="evidence" value="ECO:0000318"/>
    <property type="project" value="GO_Central"/>
</dbReference>
<feature type="site" description="Transition state stabilizer" evidence="11">
    <location>
        <position position="155"/>
    </location>
</feature>
<sequence>MTPPQKKIGMMSDLNGHLKCFMNNINGLNSPFKRKAVMNLLIKGKFDIVALQESHIAQKHVAYLKNSKLGREFFSADARKKRGVVLYIKEKIEAELKFKDTEGRYVGVEIKMGDRMILICNIYVPNGPKTRFIKELRDQITKSEAEHIMIFGDFNGVLDPTQDKSRNTKRPKRDDSGMLPRNMLSMKEEFNLHDIWRYHNPTQRDYTFYSARHDSWSRIDMIWATSSLLTKSIEIRILPRDKSDHCPIIMNLNYKSVYHKWKLDDNLIKSEEDINRYTDITKEFFKFNIQGDTKPQIIWDTYKAVIRGHLIQLTIGKFLGGKDGLPIGKYYKKSNGRFHLKELEELKKTHTNLSWFQYAQMKEQYSKDCKIGFNETESIWDKLLRNEKKG</sequence>
<keyword evidence="7 10" id="KW-0460">Magnesium</keyword>
<evidence type="ECO:0000256" key="5">
    <source>
        <dbReference type="ARBA" id="ARBA00022763"/>
    </source>
</evidence>
<evidence type="ECO:0000256" key="1">
    <source>
        <dbReference type="ARBA" id="ARBA00000493"/>
    </source>
</evidence>
<feature type="active site" evidence="9">
    <location>
        <position position="123"/>
    </location>
</feature>
<feature type="active site" description="Proton donor/acceptor" evidence="9">
    <location>
        <position position="153"/>
    </location>
</feature>
<comment type="catalytic activity">
    <reaction evidence="1">
        <text>Exonucleolytic cleavage in the 3'- to 5'-direction to yield nucleoside 5'-phosphates.</text>
        <dbReference type="EC" id="3.1.11.2"/>
    </reaction>
</comment>
<evidence type="ECO:0000256" key="9">
    <source>
        <dbReference type="PIRSR" id="PIRSR604808-1"/>
    </source>
</evidence>
<dbReference type="Proteomes" id="UP000001646">
    <property type="component" value="Chromosome 2"/>
</dbReference>
<dbReference type="AlphaFoldDB" id="A0A803TCK0"/>
<dbReference type="PANTHER" id="PTHR22748:SF27">
    <property type="entry name" value="DNA-(APURINIC OR APYRIMIDINIC SITE) ENDONUCLEASE 2"/>
    <property type="match status" value="1"/>
</dbReference>
<feature type="binding site" evidence="10">
    <location>
        <position position="153"/>
    </location>
    <ligand>
        <name>Mg(2+)</name>
        <dbReference type="ChEBI" id="CHEBI:18420"/>
        <label>1</label>
    </ligand>
</feature>
<organism evidence="14 15">
    <name type="scientific">Anolis carolinensis</name>
    <name type="common">Green anole</name>
    <name type="synonym">American chameleon</name>
    <dbReference type="NCBI Taxonomy" id="28377"/>
    <lineage>
        <taxon>Eukaryota</taxon>
        <taxon>Metazoa</taxon>
        <taxon>Chordata</taxon>
        <taxon>Craniata</taxon>
        <taxon>Vertebrata</taxon>
        <taxon>Euteleostomi</taxon>
        <taxon>Lepidosauria</taxon>
        <taxon>Squamata</taxon>
        <taxon>Bifurcata</taxon>
        <taxon>Unidentata</taxon>
        <taxon>Episquamata</taxon>
        <taxon>Toxicofera</taxon>
        <taxon>Iguania</taxon>
        <taxon>Dactyloidae</taxon>
        <taxon>Anolis</taxon>
    </lineage>
</organism>
<evidence type="ECO:0000256" key="11">
    <source>
        <dbReference type="PIRSR" id="PIRSR604808-3"/>
    </source>
</evidence>
<dbReference type="InterPro" id="IPR005135">
    <property type="entry name" value="Endo/exonuclease/phosphatase"/>
</dbReference>
<keyword evidence="6" id="KW-0378">Hydrolase</keyword>
<dbReference type="Ensembl" id="ENSACAT00000043378.1">
    <property type="protein sequence ID" value="ENSACAP00000032940.1"/>
    <property type="gene ID" value="ENSACAG00000039942.1"/>
</dbReference>
<comment type="similarity">
    <text evidence="2">Belongs to the DNA repair enzymes AP/ExoA family.</text>
</comment>
<feature type="binding site" evidence="10">
    <location>
        <position position="244"/>
    </location>
    <ligand>
        <name>Mg(2+)</name>
        <dbReference type="ChEBI" id="CHEBI:18420"/>
        <label>1</label>
    </ligand>
</feature>
<keyword evidence="8" id="KW-0234">DNA repair</keyword>
<dbReference type="CDD" id="cd09076">
    <property type="entry name" value="L1-EN"/>
    <property type="match status" value="1"/>
</dbReference>
<feature type="compositionally biased region" description="Basic and acidic residues" evidence="12">
    <location>
        <begin position="161"/>
        <end position="176"/>
    </location>
</feature>
<proteinExistence type="inferred from homology"/>
<evidence type="ECO:0000256" key="2">
    <source>
        <dbReference type="ARBA" id="ARBA00007092"/>
    </source>
</evidence>
<dbReference type="SUPFAM" id="SSF56219">
    <property type="entry name" value="DNase I-like"/>
    <property type="match status" value="1"/>
</dbReference>
<evidence type="ECO:0000256" key="7">
    <source>
        <dbReference type="ARBA" id="ARBA00022842"/>
    </source>
</evidence>
<evidence type="ECO:0000256" key="3">
    <source>
        <dbReference type="ARBA" id="ARBA00012115"/>
    </source>
</evidence>
<evidence type="ECO:0000256" key="12">
    <source>
        <dbReference type="SAM" id="MobiDB-lite"/>
    </source>
</evidence>
<feature type="binding site" evidence="10">
    <location>
        <position position="245"/>
    </location>
    <ligand>
        <name>Mg(2+)</name>
        <dbReference type="ChEBI" id="CHEBI:18420"/>
        <label>1</label>
    </ligand>
</feature>
<evidence type="ECO:0000256" key="6">
    <source>
        <dbReference type="ARBA" id="ARBA00022801"/>
    </source>
</evidence>
<evidence type="ECO:0000256" key="4">
    <source>
        <dbReference type="ARBA" id="ARBA00022723"/>
    </source>
</evidence>
<evidence type="ECO:0000256" key="8">
    <source>
        <dbReference type="ARBA" id="ARBA00023204"/>
    </source>
</evidence>
<evidence type="ECO:0000256" key="10">
    <source>
        <dbReference type="PIRSR" id="PIRSR604808-2"/>
    </source>
</evidence>
<keyword evidence="15" id="KW-1185">Reference proteome</keyword>
<evidence type="ECO:0000259" key="13">
    <source>
        <dbReference type="Pfam" id="PF03372"/>
    </source>
</evidence>
<keyword evidence="10" id="KW-0464">Manganese</keyword>
<keyword evidence="5" id="KW-0227">DNA damage</keyword>
<keyword evidence="4 10" id="KW-0479">Metal-binding</keyword>
<dbReference type="GO" id="GO:0003906">
    <property type="term" value="F:DNA-(apurinic or apyrimidinic site) endonuclease activity"/>
    <property type="evidence" value="ECO:0000318"/>
    <property type="project" value="GO_Central"/>
</dbReference>
<feature type="binding site" evidence="10">
    <location>
        <position position="155"/>
    </location>
    <ligand>
        <name>Mg(2+)</name>
        <dbReference type="ChEBI" id="CHEBI:18420"/>
        <label>1</label>
    </ligand>
</feature>
<feature type="site" description="Important for catalytic activity" evidence="11">
    <location>
        <position position="220"/>
    </location>
</feature>
<feature type="site" description="Interaction with DNA substrate" evidence="11">
    <location>
        <position position="245"/>
    </location>
</feature>
<feature type="binding site" evidence="10">
    <location>
        <position position="53"/>
    </location>
    <ligand>
        <name>Mg(2+)</name>
        <dbReference type="ChEBI" id="CHEBI:18420"/>
        <label>1</label>
    </ligand>
</feature>
<dbReference type="PANTHER" id="PTHR22748">
    <property type="entry name" value="AP ENDONUCLEASE"/>
    <property type="match status" value="1"/>
</dbReference>
<reference evidence="14" key="3">
    <citation type="submission" date="2025-09" db="UniProtKB">
        <authorList>
            <consortium name="Ensembl"/>
        </authorList>
    </citation>
    <scope>IDENTIFICATION</scope>
</reference>
<feature type="binding site" evidence="10">
    <location>
        <position position="24"/>
    </location>
    <ligand>
        <name>Mg(2+)</name>
        <dbReference type="ChEBI" id="CHEBI:18420"/>
        <label>1</label>
    </ligand>
</feature>
<accession>A0A803TCK0</accession>
<reference evidence="14 15" key="1">
    <citation type="submission" date="2009-12" db="EMBL/GenBank/DDBJ databases">
        <title>The Genome Sequence of Anolis carolinensis (Green Anole Lizard).</title>
        <authorList>
            <consortium name="The Genome Sequencing Platform"/>
            <person name="Di Palma F."/>
            <person name="Alfoldi J."/>
            <person name="Heiman D."/>
            <person name="Young S."/>
            <person name="Grabherr M."/>
            <person name="Johnson J."/>
            <person name="Lander E.S."/>
            <person name="Lindblad-Toh K."/>
        </authorList>
    </citation>
    <scope>NUCLEOTIDE SEQUENCE [LARGE SCALE GENOMIC DNA]</scope>
    <source>
        <strain evidence="14 15">JBL SC #1</strain>
    </source>
</reference>
<dbReference type="InParanoid" id="A0A803TCK0"/>
<evidence type="ECO:0000313" key="14">
    <source>
        <dbReference type="Ensembl" id="ENSACAP00000032940.1"/>
    </source>
</evidence>
<feature type="active site" description="Proton acceptor" evidence="9">
    <location>
        <position position="245"/>
    </location>
</feature>
<dbReference type="GeneTree" id="ENSGT00950000183016"/>
<dbReference type="InterPro" id="IPR004808">
    <property type="entry name" value="AP_endonuc_1"/>
</dbReference>
<name>A0A803TCK0_ANOCA</name>